<dbReference type="InterPro" id="IPR042505">
    <property type="entry name" value="DYNC2I1"/>
</dbReference>
<evidence type="ECO:0000313" key="3">
    <source>
        <dbReference type="Proteomes" id="UP000728185"/>
    </source>
</evidence>
<dbReference type="PANTHER" id="PTHR16022:SF0">
    <property type="entry name" value="CYTOPLASMIC DYNEIN 2 INTERMEDIATE CHAIN 1"/>
    <property type="match status" value="1"/>
</dbReference>
<feature type="region of interest" description="Disordered" evidence="1">
    <location>
        <begin position="695"/>
        <end position="727"/>
    </location>
</feature>
<dbReference type="PANTHER" id="PTHR16022">
    <property type="entry name" value="WD REPEAT DOMAIN 60"/>
    <property type="match status" value="1"/>
</dbReference>
<reference evidence="2" key="1">
    <citation type="submission" date="2019-05" db="EMBL/GenBank/DDBJ databases">
        <title>Annotation for the trematode Fasciolopsis buski.</title>
        <authorList>
            <person name="Choi Y.-J."/>
        </authorList>
    </citation>
    <scope>NUCLEOTIDE SEQUENCE</scope>
    <source>
        <strain evidence="2">HT</strain>
        <tissue evidence="2">Whole worm</tissue>
    </source>
</reference>
<feature type="compositionally biased region" description="Basic and acidic residues" evidence="1">
    <location>
        <begin position="242"/>
        <end position="263"/>
    </location>
</feature>
<feature type="compositionally biased region" description="Basic residues" evidence="1">
    <location>
        <begin position="1"/>
        <end position="11"/>
    </location>
</feature>
<feature type="compositionally biased region" description="Polar residues" evidence="1">
    <location>
        <begin position="155"/>
        <end position="181"/>
    </location>
</feature>
<feature type="compositionally biased region" description="Basic residues" evidence="1">
    <location>
        <begin position="104"/>
        <end position="118"/>
    </location>
</feature>
<dbReference type="InterPro" id="IPR015943">
    <property type="entry name" value="WD40/YVTN_repeat-like_dom_sf"/>
</dbReference>
<dbReference type="SUPFAM" id="SSF50978">
    <property type="entry name" value="WD40 repeat-like"/>
    <property type="match status" value="1"/>
</dbReference>
<dbReference type="GO" id="GO:0045503">
    <property type="term" value="F:dynein light chain binding"/>
    <property type="evidence" value="ECO:0007669"/>
    <property type="project" value="InterPro"/>
</dbReference>
<dbReference type="GO" id="GO:0042073">
    <property type="term" value="P:intraciliary transport"/>
    <property type="evidence" value="ECO:0007669"/>
    <property type="project" value="InterPro"/>
</dbReference>
<dbReference type="AlphaFoldDB" id="A0A8E0S2K1"/>
<organism evidence="2 3">
    <name type="scientific">Fasciolopsis buskii</name>
    <dbReference type="NCBI Taxonomy" id="27845"/>
    <lineage>
        <taxon>Eukaryota</taxon>
        <taxon>Metazoa</taxon>
        <taxon>Spiralia</taxon>
        <taxon>Lophotrochozoa</taxon>
        <taxon>Platyhelminthes</taxon>
        <taxon>Trematoda</taxon>
        <taxon>Digenea</taxon>
        <taxon>Plagiorchiida</taxon>
        <taxon>Echinostomata</taxon>
        <taxon>Echinostomatoidea</taxon>
        <taxon>Fasciolidae</taxon>
        <taxon>Fasciolopsis</taxon>
    </lineage>
</organism>
<feature type="region of interest" description="Disordered" evidence="1">
    <location>
        <begin position="1"/>
        <end position="124"/>
    </location>
</feature>
<feature type="compositionally biased region" description="Polar residues" evidence="1">
    <location>
        <begin position="695"/>
        <end position="721"/>
    </location>
</feature>
<accession>A0A8E0S2K1</accession>
<dbReference type="GO" id="GO:0005868">
    <property type="term" value="C:cytoplasmic dynein complex"/>
    <property type="evidence" value="ECO:0007669"/>
    <property type="project" value="InterPro"/>
</dbReference>
<dbReference type="OrthoDB" id="2162425at2759"/>
<evidence type="ECO:0000256" key="1">
    <source>
        <dbReference type="SAM" id="MobiDB-lite"/>
    </source>
</evidence>
<evidence type="ECO:0008006" key="4">
    <source>
        <dbReference type="Google" id="ProtNLM"/>
    </source>
</evidence>
<protein>
    <recommendedName>
        <fullName evidence="4">WD repeat-containing protein 60</fullName>
    </recommendedName>
</protein>
<sequence length="1083" mass="120997">MNAKKHTSRGLRKTDNSVNRERRQESVNDARHRYKSTHSSVPVGRKFPGPVGHEAGDSSENLKSSSRLKDTISHTPKSGVSTADKLGSKSTKHNDLTLQENKPYRKHHKVNSGKHKTGSSHLDEHKGETFHSQVKTTDDNLLGQRIEASVRSTKKQPTTKIHSSAVSKDSRSQIGGHSGMHMNTTEVINIPKLEEKMERKSPEKGDEQSPLGSSYKLKGNQEEKKERNLLSPATDVTKTYGHCHEESKDDNHKVDYPRSKEQSDVDDYVSDFDEATSDWSSTTSSVTSAPTKDVVLTTGPTDTNHQERKQPLTNAAPQLIDFNRSLTIHKRGISQHLQQRANDLKRLIELELDCCLSLFDLKPLDEYSNYILRFGKTNRCQAQTQTQDDAIDKDVQTELIEYCPGGGVWTQWPPLDKGECSGRPENFRVHRSFGKNRLESHIENISDKYMDDLLRDFSSNFQTSSPLRSSKHGIHTLSDSIISQINIMLTILKEEQIPELVESLQDRHIVPDDEDFVRPFAQINDENLENEAASPPQPSLHGDSGCVACAFAPFNGDALLTIHCPTTICLPNSLDDLTGFVYPAGEIIFVWSISSGSCAPKHQLYCPGLSETGFRGANITRAIFSPDTDASMVIGGLADGSLCIWDLHTSPYGLCSIQIFVPPPTASDPSSYPKTVYAKAPIYSTSGIDIHQITPSQTSDLDSKSQIINGPESRQNKSTQIRLHHDRSHNRHSVPIVDIQLTQYIKRSDVSSNSFQCAVLDHSGELSLWMVLRPSKFKTQNMYENLAGSRTDLGLRPAEHVAQMVCLAYIIPKLTVILPMRPQFAEINSPSSPGSDIVKNIEEKHALPLRTRPTINATTLAVSSRGFFLLGFSSGMIAKLARSSNQSVYPRQFKQPSNQATVRCLAVHPIEQCEVFLAGYADGVIRLFHFDHPNPLYEWNLSENRDCELATVKLIWSYNRPALFFCLDSSGRVTSFDLIDGILSHRYGIQIQSDMSKLCSTIHNPEMVVHVPAAKTGGNRVYDFALSRGVLVNSSSRPQIISAFALIYPEAVKIHWLDRRWSLMIEDELQRTTDILQQLLYDV</sequence>
<dbReference type="Gene3D" id="2.130.10.10">
    <property type="entry name" value="YVTN repeat-like/Quinoprotein amine dehydrogenase"/>
    <property type="match status" value="1"/>
</dbReference>
<proteinExistence type="predicted"/>
<evidence type="ECO:0000313" key="2">
    <source>
        <dbReference type="EMBL" id="KAA0196230.1"/>
    </source>
</evidence>
<keyword evidence="3" id="KW-1185">Reference proteome</keyword>
<name>A0A8E0S2K1_9TREM</name>
<feature type="compositionally biased region" description="Acidic residues" evidence="1">
    <location>
        <begin position="264"/>
        <end position="276"/>
    </location>
</feature>
<comment type="caution">
    <text evidence="2">The sequence shown here is derived from an EMBL/GenBank/DDBJ whole genome shotgun (WGS) entry which is preliminary data.</text>
</comment>
<gene>
    <name evidence="2" type="ORF">FBUS_03077</name>
</gene>
<dbReference type="InterPro" id="IPR001680">
    <property type="entry name" value="WD40_rpt"/>
</dbReference>
<feature type="region of interest" description="Disordered" evidence="1">
    <location>
        <begin position="150"/>
        <end position="181"/>
    </location>
</feature>
<feature type="compositionally biased region" description="Basic and acidic residues" evidence="1">
    <location>
        <begin position="197"/>
        <end position="207"/>
    </location>
</feature>
<feature type="compositionally biased region" description="Basic and acidic residues" evidence="1">
    <location>
        <begin position="219"/>
        <end position="228"/>
    </location>
</feature>
<dbReference type="GO" id="GO:0045504">
    <property type="term" value="F:dynein heavy chain binding"/>
    <property type="evidence" value="ECO:0007669"/>
    <property type="project" value="InterPro"/>
</dbReference>
<feature type="compositionally biased region" description="Low complexity" evidence="1">
    <location>
        <begin position="277"/>
        <end position="291"/>
    </location>
</feature>
<dbReference type="Proteomes" id="UP000728185">
    <property type="component" value="Unassembled WGS sequence"/>
</dbReference>
<feature type="region of interest" description="Disordered" evidence="1">
    <location>
        <begin position="197"/>
        <end position="308"/>
    </location>
</feature>
<dbReference type="InterPro" id="IPR036322">
    <property type="entry name" value="WD40_repeat_dom_sf"/>
</dbReference>
<feature type="compositionally biased region" description="Basic and acidic residues" evidence="1">
    <location>
        <begin position="12"/>
        <end position="31"/>
    </location>
</feature>
<dbReference type="SMART" id="SM00320">
    <property type="entry name" value="WD40"/>
    <property type="match status" value="2"/>
</dbReference>
<dbReference type="EMBL" id="LUCM01003170">
    <property type="protein sequence ID" value="KAA0196230.1"/>
    <property type="molecule type" value="Genomic_DNA"/>
</dbReference>
<dbReference type="GO" id="GO:0005929">
    <property type="term" value="C:cilium"/>
    <property type="evidence" value="ECO:0007669"/>
    <property type="project" value="GOC"/>
</dbReference>